<accession>A0A6L2PFQ2</accession>
<dbReference type="PANTHER" id="PTHR10337:SF6">
    <property type="entry name" value="CENTROSOMAL PROTEIN OF 152 KDA"/>
    <property type="match status" value="1"/>
</dbReference>
<feature type="coiled-coil region" evidence="1">
    <location>
        <begin position="531"/>
        <end position="562"/>
    </location>
</feature>
<dbReference type="GO" id="GO:0006265">
    <property type="term" value="P:DNA topological change"/>
    <property type="evidence" value="ECO:0007669"/>
    <property type="project" value="InterPro"/>
</dbReference>
<gene>
    <name evidence="3" type="ORF">Cfor_12849</name>
</gene>
<comment type="caution">
    <text evidence="3">The sequence shown here is derived from an EMBL/GenBank/DDBJ whole genome shotgun (WGS) entry which is preliminary data.</text>
</comment>
<proteinExistence type="predicted"/>
<dbReference type="PROSITE" id="PS00177">
    <property type="entry name" value="TOPOISOMERASE_II"/>
    <property type="match status" value="1"/>
</dbReference>
<feature type="coiled-coil region" evidence="1">
    <location>
        <begin position="591"/>
        <end position="651"/>
    </location>
</feature>
<name>A0A6L2PFQ2_COPFO</name>
<dbReference type="GO" id="GO:0005813">
    <property type="term" value="C:centrosome"/>
    <property type="evidence" value="ECO:0007669"/>
    <property type="project" value="TreeGrafter"/>
</dbReference>
<keyword evidence="1" id="KW-0175">Coiled coil</keyword>
<dbReference type="GO" id="GO:0005524">
    <property type="term" value="F:ATP binding"/>
    <property type="evidence" value="ECO:0007669"/>
    <property type="project" value="InterPro"/>
</dbReference>
<feature type="coiled-coil region" evidence="1">
    <location>
        <begin position="393"/>
        <end position="489"/>
    </location>
</feature>
<evidence type="ECO:0000256" key="1">
    <source>
        <dbReference type="SAM" id="Coils"/>
    </source>
</evidence>
<organism evidence="3 4">
    <name type="scientific">Coptotermes formosanus</name>
    <name type="common">Formosan subterranean termite</name>
    <dbReference type="NCBI Taxonomy" id="36987"/>
    <lineage>
        <taxon>Eukaryota</taxon>
        <taxon>Metazoa</taxon>
        <taxon>Ecdysozoa</taxon>
        <taxon>Arthropoda</taxon>
        <taxon>Hexapoda</taxon>
        <taxon>Insecta</taxon>
        <taxon>Pterygota</taxon>
        <taxon>Neoptera</taxon>
        <taxon>Polyneoptera</taxon>
        <taxon>Dictyoptera</taxon>
        <taxon>Blattodea</taxon>
        <taxon>Blattoidea</taxon>
        <taxon>Termitoidae</taxon>
        <taxon>Rhinotermitidae</taxon>
        <taxon>Coptotermes</taxon>
    </lineage>
</organism>
<sequence length="948" mass="109581">MSIFQGSEGLQLDTSLQHLEEDEAEEDQKRRNKELQDILTNAFDDLMDDDDLSTINSTCHSSAVLEEDITRPLTSAEQQTAENDLKQSAGRQYSDLKPAGDSPGVSEHYQYCFRNRPYEDSNQQYRKAEYGSMEQLEVLYQVRVRELQQLVHQIEQLKEQAAQEQDQLRRQLVLVSAEKAHAVSQNAQSMKNLISSRERVSELEQELETFKLNLLNVQQSNLKLSGELDAAHISVKDLEEKVSLLERSNVANRDTLIRGVQERHEKEIIGLRNQIESITAKLNAKDTECDGLRQRLTDLNRTHEALLVEKTDTINQLMVNLEDSQRQCQKLMANMDNGQTIAEKVQLEKYMEVDTLRSDLKCYEAVAQFGLLGPEDSDSFRMDSKPQPSNDLNIKLRDELQRCLANLQMKRDEIQQLQAQLRDRDKVIQTMKQQEAVYLAQTDNFKEEAADLLEQLRKYQAAQGSLEDVSKLQSRITELQSELTAVKADRYRLEGELVILRQANVEEKLRAIDRHNQEYIQWHDQAVVRVRQEANEQIQALNADFNIQLREAQKESDEVKQLYLEVCSSKEKLLATLECEQKAKKDLATLLDLETEKLRMTQAELETERQKVTELLTFQHSTEIEELRRALDTEKEKVRALEVDLQAAREQDSRYAATVTEEIERAKMEAVRELQFSPEQTHPDVVDRACSPLTDKAGDEEVARVMATLEAKHQEQLEQVKQESVRCLANELSTCEARHQQQLEQAEEEYSRNLAAFKNLIDSKTKEVEVLKQAMMMKRDKLRGECENSQVTEELAACTKEVEQLKEQLQSCDKEWQARLSAETNKWQARLEEHQQDVETEQTKMAEAVAGWAEELQTLRKRCQELETRLLELDKKYQAAKKTARRYKLWADGKEQHVKREWQRIAVGFQNVLQVLHTKARVALTVTEGDSAVTKQLDEQIQALQDRL</sequence>
<feature type="non-terminal residue" evidence="3">
    <location>
        <position position="948"/>
    </location>
</feature>
<dbReference type="InterPro" id="IPR051235">
    <property type="entry name" value="CEP152/SHC-Transforming"/>
</dbReference>
<dbReference type="FunCoup" id="A0A6L2PFQ2">
    <property type="interactions" value="54"/>
</dbReference>
<keyword evidence="4" id="KW-1185">Reference proteome</keyword>
<evidence type="ECO:0000256" key="2">
    <source>
        <dbReference type="SAM" id="MobiDB-lite"/>
    </source>
</evidence>
<dbReference type="GO" id="GO:0003677">
    <property type="term" value="F:DNA binding"/>
    <property type="evidence" value="ECO:0007669"/>
    <property type="project" value="InterPro"/>
</dbReference>
<feature type="region of interest" description="Disordered" evidence="2">
    <location>
        <begin position="1"/>
        <end position="33"/>
    </location>
</feature>
<feature type="region of interest" description="Disordered" evidence="2">
    <location>
        <begin position="75"/>
        <end position="107"/>
    </location>
</feature>
<dbReference type="GO" id="GO:0007099">
    <property type="term" value="P:centriole replication"/>
    <property type="evidence" value="ECO:0007669"/>
    <property type="project" value="TreeGrafter"/>
</dbReference>
<dbReference type="OrthoDB" id="8188544at2759"/>
<protein>
    <submittedName>
        <fullName evidence="3">Uncharacterized protein</fullName>
    </submittedName>
</protein>
<dbReference type="InterPro" id="IPR018522">
    <property type="entry name" value="TopoIIA_CS"/>
</dbReference>
<evidence type="ECO:0000313" key="3">
    <source>
        <dbReference type="EMBL" id="GFG31284.1"/>
    </source>
</evidence>
<feature type="coiled-coil region" evidence="1">
    <location>
        <begin position="706"/>
        <end position="883"/>
    </location>
</feature>
<evidence type="ECO:0000313" key="4">
    <source>
        <dbReference type="Proteomes" id="UP000502823"/>
    </source>
</evidence>
<dbReference type="Proteomes" id="UP000502823">
    <property type="component" value="Unassembled WGS sequence"/>
</dbReference>
<dbReference type="InParanoid" id="A0A6L2PFQ2"/>
<dbReference type="PANTHER" id="PTHR10337">
    <property type="entry name" value="SHC TRANSFORMING PROTEIN"/>
    <property type="match status" value="1"/>
</dbReference>
<reference evidence="4" key="1">
    <citation type="submission" date="2020-01" db="EMBL/GenBank/DDBJ databases">
        <title>Draft genome sequence of the Termite Coptotermes fromosanus.</title>
        <authorList>
            <person name="Itakura S."/>
            <person name="Yosikawa Y."/>
            <person name="Umezawa K."/>
        </authorList>
    </citation>
    <scope>NUCLEOTIDE SEQUENCE [LARGE SCALE GENOMIC DNA]</scope>
</reference>
<dbReference type="GO" id="GO:0003918">
    <property type="term" value="F:DNA topoisomerase type II (double strand cut, ATP-hydrolyzing) activity"/>
    <property type="evidence" value="ECO:0007669"/>
    <property type="project" value="InterPro"/>
</dbReference>
<dbReference type="EMBL" id="BLKM01000294">
    <property type="protein sequence ID" value="GFG31284.1"/>
    <property type="molecule type" value="Genomic_DNA"/>
</dbReference>
<dbReference type="AlphaFoldDB" id="A0A6L2PFQ2"/>
<feature type="coiled-coil region" evidence="1">
    <location>
        <begin position="140"/>
        <end position="334"/>
    </location>
</feature>